<protein>
    <submittedName>
        <fullName evidence="1">Uncharacterized protein</fullName>
    </submittedName>
</protein>
<accession>A0A6J5PUA5</accession>
<proteinExistence type="predicted"/>
<evidence type="ECO:0000313" key="1">
    <source>
        <dbReference type="EMBL" id="CAB4175510.1"/>
    </source>
</evidence>
<sequence>MKEKLNGLIDRLTILPAEISDFQVKALELNSAIQLISEQIVQRESEIKSEINSALDENSKKIYSNDEARKIAFLTDSKDDLTLSALYTEKSEHSHKLDLIRISIEQHSNEQRNIRSILSVINLLED</sequence>
<reference evidence="1" key="1">
    <citation type="submission" date="2020-05" db="EMBL/GenBank/DDBJ databases">
        <authorList>
            <person name="Chiriac C."/>
            <person name="Salcher M."/>
            <person name="Ghai R."/>
            <person name="Kavagutti S V."/>
        </authorList>
    </citation>
    <scope>NUCLEOTIDE SEQUENCE</scope>
</reference>
<gene>
    <name evidence="1" type="ORF">UFOVP972_226</name>
</gene>
<organism evidence="1">
    <name type="scientific">uncultured Caudovirales phage</name>
    <dbReference type="NCBI Taxonomy" id="2100421"/>
    <lineage>
        <taxon>Viruses</taxon>
        <taxon>Duplodnaviria</taxon>
        <taxon>Heunggongvirae</taxon>
        <taxon>Uroviricota</taxon>
        <taxon>Caudoviricetes</taxon>
        <taxon>Peduoviridae</taxon>
        <taxon>Maltschvirus</taxon>
        <taxon>Maltschvirus maltsch</taxon>
    </lineage>
</organism>
<name>A0A6J5PUA5_9CAUD</name>
<dbReference type="EMBL" id="LR796923">
    <property type="protein sequence ID" value="CAB4175510.1"/>
    <property type="molecule type" value="Genomic_DNA"/>
</dbReference>